<dbReference type="AlphaFoldDB" id="A0A250XT84"/>
<evidence type="ECO:0000313" key="3">
    <source>
        <dbReference type="Proteomes" id="UP000232323"/>
    </source>
</evidence>
<organism evidence="2 3">
    <name type="scientific">Chlamydomonas eustigma</name>
    <dbReference type="NCBI Taxonomy" id="1157962"/>
    <lineage>
        <taxon>Eukaryota</taxon>
        <taxon>Viridiplantae</taxon>
        <taxon>Chlorophyta</taxon>
        <taxon>core chlorophytes</taxon>
        <taxon>Chlorophyceae</taxon>
        <taxon>CS clade</taxon>
        <taxon>Chlamydomonadales</taxon>
        <taxon>Chlamydomonadaceae</taxon>
        <taxon>Chlamydomonas</taxon>
    </lineage>
</organism>
<sequence>MQNELQSAQEISSWQGESEERDPKLAGMEVALGVGTRSRRGSVVKATQDGVTAEKKALEVGRSRKRSKDTSKGAEDASLDDTSWISDEPEESDYGRFSDEGESDGGESDDRDHTSDEEFLPNDDNERVQAMKDVSMAKIQRLSRMLKGLKDFEEFKLEVNQERAKNYLPGGCKEMLARNKSHDNAPEALKKDTTGGCKEMLARNESPDNAPKALKKGVVLFNMCSRCNKTL</sequence>
<proteinExistence type="predicted"/>
<name>A0A250XT84_9CHLO</name>
<protein>
    <submittedName>
        <fullName evidence="2">Uncharacterized protein</fullName>
    </submittedName>
</protein>
<reference evidence="2 3" key="1">
    <citation type="submission" date="2017-08" db="EMBL/GenBank/DDBJ databases">
        <title>Acidophilic green algal genome provides insights into adaptation to an acidic environment.</title>
        <authorList>
            <person name="Hirooka S."/>
            <person name="Hirose Y."/>
            <person name="Kanesaki Y."/>
            <person name="Higuchi S."/>
            <person name="Fujiwara T."/>
            <person name="Onuma R."/>
            <person name="Era A."/>
            <person name="Ohbayashi R."/>
            <person name="Uzuka A."/>
            <person name="Nozaki H."/>
            <person name="Yoshikawa H."/>
            <person name="Miyagishima S.Y."/>
        </authorList>
    </citation>
    <scope>NUCLEOTIDE SEQUENCE [LARGE SCALE GENOMIC DNA]</scope>
    <source>
        <strain evidence="2 3">NIES-2499</strain>
    </source>
</reference>
<dbReference type="Proteomes" id="UP000232323">
    <property type="component" value="Unassembled WGS sequence"/>
</dbReference>
<evidence type="ECO:0000313" key="2">
    <source>
        <dbReference type="EMBL" id="GAX86132.1"/>
    </source>
</evidence>
<keyword evidence="3" id="KW-1185">Reference proteome</keyword>
<feature type="compositionally biased region" description="Polar residues" evidence="1">
    <location>
        <begin position="1"/>
        <end position="16"/>
    </location>
</feature>
<accession>A0A250XT84</accession>
<evidence type="ECO:0000256" key="1">
    <source>
        <dbReference type="SAM" id="MobiDB-lite"/>
    </source>
</evidence>
<dbReference type="EMBL" id="BEGY01000232">
    <property type="protein sequence ID" value="GAX86132.1"/>
    <property type="molecule type" value="Genomic_DNA"/>
</dbReference>
<gene>
    <name evidence="2" type="ORF">CEUSTIGMA_g13545.t1</name>
</gene>
<feature type="region of interest" description="Disordered" evidence="1">
    <location>
        <begin position="1"/>
        <end position="132"/>
    </location>
</feature>
<comment type="caution">
    <text evidence="2">The sequence shown here is derived from an EMBL/GenBank/DDBJ whole genome shotgun (WGS) entry which is preliminary data.</text>
</comment>
<feature type="compositionally biased region" description="Basic and acidic residues" evidence="1">
    <location>
        <begin position="52"/>
        <end position="75"/>
    </location>
</feature>